<organism evidence="2 3">
    <name type="scientific">Echinococcus multilocularis</name>
    <name type="common">Fox tapeworm</name>
    <dbReference type="NCBI Taxonomy" id="6211"/>
    <lineage>
        <taxon>Eukaryota</taxon>
        <taxon>Metazoa</taxon>
        <taxon>Spiralia</taxon>
        <taxon>Lophotrochozoa</taxon>
        <taxon>Platyhelminthes</taxon>
        <taxon>Cestoda</taxon>
        <taxon>Eucestoda</taxon>
        <taxon>Cyclophyllidea</taxon>
        <taxon>Taeniidae</taxon>
        <taxon>Echinococcus</taxon>
    </lineage>
</organism>
<keyword evidence="1" id="KW-1133">Transmembrane helix</keyword>
<accession>A0A068XX03</accession>
<evidence type="ECO:0000313" key="2">
    <source>
        <dbReference type="EMBL" id="CDS36900.1"/>
    </source>
</evidence>
<dbReference type="OrthoDB" id="2213137at2759"/>
<gene>
    <name evidence="2" type="ORF">EmuJ_000412800</name>
</gene>
<feature type="transmembrane region" description="Helical" evidence="1">
    <location>
        <begin position="33"/>
        <end position="57"/>
    </location>
</feature>
<protein>
    <submittedName>
        <fullName evidence="2">Monocarboxylate transporter</fullName>
    </submittedName>
</protein>
<evidence type="ECO:0000313" key="3">
    <source>
        <dbReference type="Proteomes" id="UP000017246"/>
    </source>
</evidence>
<keyword evidence="1" id="KW-0472">Membrane</keyword>
<evidence type="ECO:0000256" key="1">
    <source>
        <dbReference type="SAM" id="Phobius"/>
    </source>
</evidence>
<dbReference type="Proteomes" id="UP000017246">
    <property type="component" value="Unassembled WGS sequence"/>
</dbReference>
<reference evidence="2" key="2">
    <citation type="submission" date="2015-11" db="EMBL/GenBank/DDBJ databases">
        <authorList>
            <person name="Zhang Y."/>
            <person name="Guo Z."/>
        </authorList>
    </citation>
    <scope>NUCLEOTIDE SEQUENCE</scope>
</reference>
<dbReference type="EMBL" id="LN902847">
    <property type="protein sequence ID" value="CDS36900.1"/>
    <property type="molecule type" value="Genomic_DNA"/>
</dbReference>
<dbReference type="AlphaFoldDB" id="A0A068XX03"/>
<feature type="transmembrane region" description="Helical" evidence="1">
    <location>
        <begin position="78"/>
        <end position="95"/>
    </location>
</feature>
<name>A0A068XX03_ECHMU</name>
<keyword evidence="3" id="KW-1185">Reference proteome</keyword>
<dbReference type="STRING" id="6211.A0A068XX03"/>
<sequence length="98" mass="10653">MNNISDHHPSNEGPSTKQDLALNGSDVTADGGYGWIVVLASFFIYCLINGLACTYGINTTDVVEHYAISKQSVRWVKSVLLGLTFIRGLSVYLFPSPS</sequence>
<keyword evidence="1" id="KW-0812">Transmembrane</keyword>
<reference evidence="2" key="1">
    <citation type="journal article" date="2013" name="Nature">
        <title>The genomes of four tapeworm species reveal adaptations to parasitism.</title>
        <authorList>
            <person name="Tsai I.J."/>
            <person name="Zarowiecki M."/>
            <person name="Holroyd N."/>
            <person name="Garciarrubio A."/>
            <person name="Sanchez-Flores A."/>
            <person name="Brooks K.L."/>
            <person name="Tracey A."/>
            <person name="Bobes R.J."/>
            <person name="Fragoso G."/>
            <person name="Sciutto E."/>
            <person name="Aslett M."/>
            <person name="Beasley H."/>
            <person name="Bennett H.M."/>
            <person name="Cai J."/>
            <person name="Camicia F."/>
            <person name="Clark R."/>
            <person name="Cucher M."/>
            <person name="De Silva N."/>
            <person name="Day T.A."/>
            <person name="Deplazes P."/>
            <person name="Estrada K."/>
            <person name="Fernandez C."/>
            <person name="Holland P.W."/>
            <person name="Hou J."/>
            <person name="Hu S."/>
            <person name="Huckvale T."/>
            <person name="Hung S.S."/>
            <person name="Kamenetzky L."/>
            <person name="Keane J.A."/>
            <person name="Kiss F."/>
            <person name="Koziol U."/>
            <person name="Lambert O."/>
            <person name="Liu K."/>
            <person name="Luo X."/>
            <person name="Luo Y."/>
            <person name="Macchiaroli N."/>
            <person name="Nichol S."/>
            <person name="Paps J."/>
            <person name="Parkinson J."/>
            <person name="Pouchkina-Stantcheva N."/>
            <person name="Riddiford N."/>
            <person name="Rosenzvit M."/>
            <person name="Salinas G."/>
            <person name="Wasmuth J.D."/>
            <person name="Zamanian M."/>
            <person name="Zheng Y."/>
            <person name="Cai X."/>
            <person name="Soberon X."/>
            <person name="Olson P.D."/>
            <person name="Laclette J.P."/>
            <person name="Brehm K."/>
            <person name="Berriman M."/>
            <person name="Garciarrubio A."/>
            <person name="Bobes R.J."/>
            <person name="Fragoso G."/>
            <person name="Sanchez-Flores A."/>
            <person name="Estrada K."/>
            <person name="Cevallos M.A."/>
            <person name="Morett E."/>
            <person name="Gonzalez V."/>
            <person name="Portillo T."/>
            <person name="Ochoa-Leyva A."/>
            <person name="Jose M.V."/>
            <person name="Sciutto E."/>
            <person name="Landa A."/>
            <person name="Jimenez L."/>
            <person name="Valdes V."/>
            <person name="Carrero J.C."/>
            <person name="Larralde C."/>
            <person name="Morales-Montor J."/>
            <person name="Limon-Lason J."/>
            <person name="Soberon X."/>
            <person name="Laclette J.P."/>
        </authorList>
    </citation>
    <scope>NUCLEOTIDE SEQUENCE [LARGE SCALE GENOMIC DNA]</scope>
</reference>
<proteinExistence type="predicted"/>